<keyword evidence="2" id="KW-1185">Reference proteome</keyword>
<protein>
    <recommendedName>
        <fullName evidence="3">DUF4390 domain-containing protein</fullName>
    </recommendedName>
</protein>
<dbReference type="Pfam" id="PF14334">
    <property type="entry name" value="DUF4390"/>
    <property type="match status" value="1"/>
</dbReference>
<gene>
    <name evidence="1" type="ORF">THMIRHAM_02360</name>
</gene>
<evidence type="ECO:0008006" key="3">
    <source>
        <dbReference type="Google" id="ProtNLM"/>
    </source>
</evidence>
<dbReference type="Proteomes" id="UP001054820">
    <property type="component" value="Chromosome"/>
</dbReference>
<evidence type="ECO:0000313" key="2">
    <source>
        <dbReference type="Proteomes" id="UP001054820"/>
    </source>
</evidence>
<sequence length="227" mass="26177">MTWLFAFISMNLQSGQQLGHQLFHPKKSQIRPVLSSILSVLILILPGLVTAQSAAIENEITILKVRDYQKDKQLLIDSESRFNLPQTVIDAIHHEIPLSFTTRIELTEATQTLGIKYERIRNVVEYSTDLYAYGVNRLYALYNHRNQKAQSFTTLEEALQTLATLQAFPIASLSELHPEQRYTLRMKISLDYWKLPAPLILEALTTSTWQLESQWFETSLQTPLSWQ</sequence>
<organism evidence="1 2">
    <name type="scientific">Thiomicrorhabdus immobilis</name>
    <dbReference type="NCBI Taxonomy" id="2791037"/>
    <lineage>
        <taxon>Bacteria</taxon>
        <taxon>Pseudomonadati</taxon>
        <taxon>Pseudomonadota</taxon>
        <taxon>Gammaproteobacteria</taxon>
        <taxon>Thiotrichales</taxon>
        <taxon>Piscirickettsiaceae</taxon>
        <taxon>Thiomicrorhabdus</taxon>
    </lineage>
</organism>
<accession>A0ABN6CU33</accession>
<dbReference type="RefSeq" id="WP_237262151.1">
    <property type="nucleotide sequence ID" value="NZ_AP024202.1"/>
</dbReference>
<proteinExistence type="predicted"/>
<dbReference type="EMBL" id="AP024202">
    <property type="protein sequence ID" value="BCN92451.1"/>
    <property type="molecule type" value="Genomic_DNA"/>
</dbReference>
<dbReference type="InterPro" id="IPR025500">
    <property type="entry name" value="DUF4390"/>
</dbReference>
<reference evidence="1" key="1">
    <citation type="journal article" date="2022" name="Arch. Microbiol.">
        <title>Thiomicrorhabdus immobilis sp. nov., a mesophilic sulfur-oxidizing bacterium isolated from sediment of a brackish lake in northern Japan.</title>
        <authorList>
            <person name="Kojima H."/>
            <person name="Mochizuki J."/>
            <person name="Kanda M."/>
            <person name="Watanabe T."/>
            <person name="Fukui M."/>
        </authorList>
    </citation>
    <scope>NUCLEOTIDE SEQUENCE</scope>
    <source>
        <strain evidence="1">Am19</strain>
    </source>
</reference>
<name>A0ABN6CU33_9GAMM</name>
<evidence type="ECO:0000313" key="1">
    <source>
        <dbReference type="EMBL" id="BCN92451.1"/>
    </source>
</evidence>